<proteinExistence type="predicted"/>
<feature type="chain" id="PRO_5032496178" evidence="2">
    <location>
        <begin position="23"/>
        <end position="1401"/>
    </location>
</feature>
<dbReference type="SUPFAM" id="SSF49265">
    <property type="entry name" value="Fibronectin type III"/>
    <property type="match status" value="1"/>
</dbReference>
<dbReference type="InterPro" id="IPR036116">
    <property type="entry name" value="FN3_sf"/>
</dbReference>
<dbReference type="PANTHER" id="PTHR48148">
    <property type="entry name" value="KERATINOCYTE PROLINE-RICH PROTEIN"/>
    <property type="match status" value="1"/>
</dbReference>
<dbReference type="RefSeq" id="WP_154780766.1">
    <property type="nucleotide sequence ID" value="NZ_WMBC01000012.1"/>
</dbReference>
<feature type="domain" description="Fibronectin type-III" evidence="3">
    <location>
        <begin position="1309"/>
        <end position="1401"/>
    </location>
</feature>
<dbReference type="EMBL" id="WMBC01000012">
    <property type="protein sequence ID" value="MTD62226.1"/>
    <property type="molecule type" value="Genomic_DNA"/>
</dbReference>
<dbReference type="PANTHER" id="PTHR48148:SF2">
    <property type="entry name" value="PA14 DOMAIN-CONTAINING PROTEIN"/>
    <property type="match status" value="1"/>
</dbReference>
<dbReference type="InterPro" id="IPR013783">
    <property type="entry name" value="Ig-like_fold"/>
</dbReference>
<evidence type="ECO:0000313" key="5">
    <source>
        <dbReference type="Proteomes" id="UP000437824"/>
    </source>
</evidence>
<comment type="caution">
    <text evidence="4">The sequence shown here is derived from an EMBL/GenBank/DDBJ whole genome shotgun (WGS) entry which is preliminary data.</text>
</comment>
<dbReference type="InterPro" id="IPR032675">
    <property type="entry name" value="LRR_dom_sf"/>
</dbReference>
<evidence type="ECO:0000256" key="1">
    <source>
        <dbReference type="SAM" id="MobiDB-lite"/>
    </source>
</evidence>
<dbReference type="InterPro" id="IPR026906">
    <property type="entry name" value="LRR_5"/>
</dbReference>
<dbReference type="Gene3D" id="2.60.40.10">
    <property type="entry name" value="Immunoglobulins"/>
    <property type="match status" value="1"/>
</dbReference>
<dbReference type="Gene3D" id="3.80.10.10">
    <property type="entry name" value="Ribonuclease Inhibitor"/>
    <property type="match status" value="1"/>
</dbReference>
<gene>
    <name evidence="4" type="ORF">GKZ57_13495</name>
</gene>
<feature type="compositionally biased region" description="Low complexity" evidence="1">
    <location>
        <begin position="1213"/>
        <end position="1229"/>
    </location>
</feature>
<protein>
    <submittedName>
        <fullName evidence="4">Leucine-rich repeat protein</fullName>
    </submittedName>
</protein>
<feature type="region of interest" description="Disordered" evidence="1">
    <location>
        <begin position="32"/>
        <end position="86"/>
    </location>
</feature>
<sequence length="1401" mass="153065">MKRMFAILLAFLVLVQSTWVLAADFSDGTGDDTFSSGSEDMITEPSEEEIFSEPDMSSEDETSEDNFSTSDEEENETQSAQNDQEQEITAESLIGKDYYAGSDYIGFFRGTTTSDNKEIYFKWKKGYEILYLYISDVHSTSPDHFSTLLYLNYMSDFSTVSVSERKSYYGACLEGTLEKNGQWEFKITDIFGSVVYRQNFDESGQKALFDLNDQRILLDSEGSVKGSYYVRDGNSVKAELDLITWEIQDTKIAQFKGFSYDISAENSRNVIASLNIKLKAVNVGKTTLTGTTAEGKTVSCTIYVEPEMKVTAPVSIPDSDEIICKISLPKANKDYLDNYMKNLKHTIKNNDSTGSLTEDSFSYSISSDNTSASGILKVRASGSQGSADITFTSEGGFSKTVNVPIARDNISDYFVLRKDTNRFDHAHSTWGTADFSTDYLDLLLNMQSKHPVISKNRLRQEEHRAWDGSCLGMALSMIYMNEGMLSERLGDTYYYSFDNPLKGSPLMNTINYYQLCQNSDNFSYSHSTYKEGLTNLLMGESLSSFLKNMVTEAKKSSNERLPFCFTYTYTYMVDNKSHTDGHSVVVCGYEKDAHTGGHLIKIYDCNTISSRYLYMNISSDFKSFSFTDSNGAVLNSLWKNMQFIGINDLASASWNLLKNSGKSMVSVNAASASQNTAEISFSAYKQFNLKNEKGQTLSYDGNTYAGNLPVYSSKVSGETNPVITIETDPVNSFEVSGFTDEFEISAEINGKYYNASTDGASKIVLDKTNGIVTDGENYSFSMAVSADLQTCDLFQVSGSTSGTSNMTSDADKITYQSEETVSGVNVAIYNGNDYRTENVNSDCDEISFSDTSAGQLSVSKILTSGSCGADAQWKLNTRGILTISGSGKMEDLYGETFVPSYYQSKVKKVVIQNGITRIGGAAFFELSNLKEAVIPESVTEIGYQAFAFCGMSDIVIPASVITIEEGAFTSDNLKSISVNADNKSFTSVDDVLFSKDKTVLVAYPGGKAAESYSIPEGTQKIGIMAFEMQSNPESVIIPASVDYIGEQAFGWMGKKLKSIYFKGDMPVFEENSYSNVFSNTTTTAYYPDDNSTWKRSSLPGVSSVTWKTWTVPGKPTVTPTATPTPTPKPTVTPTPTAKPTPKPTVTPTPTAKPTPKPTAAPSPTVTPTPTAKPTATPRLTVTPGPTATPKPTAAPSPTAAPEPTETPAPKPTVAPTATPAPTAKPTAVPTPAVLTGKFTVTLSKTSYTYNGKKQTPKVTVTYKGKTVSSKYYTVSYKNNKNVGNASVTVTGKGKYKACSGKASFKIILKPGNISELKAGKKSASVKWSKISGAAGYQLQYSTSKKFSKSKTVKISGTAKNKQTIKSLSSQKTYYVRIRAYKTVNGKKWYGAWSKSKKCCVK</sequence>
<name>A0A844GJF5_9FIRM</name>
<organism evidence="4 5">
    <name type="scientific">Blautia luti DSM 14534 = JCM 17040</name>
    <dbReference type="NCBI Taxonomy" id="649762"/>
    <lineage>
        <taxon>Bacteria</taxon>
        <taxon>Bacillati</taxon>
        <taxon>Bacillota</taxon>
        <taxon>Clostridia</taxon>
        <taxon>Lachnospirales</taxon>
        <taxon>Lachnospiraceae</taxon>
        <taxon>Blautia</taxon>
    </lineage>
</organism>
<evidence type="ECO:0000259" key="3">
    <source>
        <dbReference type="PROSITE" id="PS50853"/>
    </source>
</evidence>
<dbReference type="Pfam" id="PF13306">
    <property type="entry name" value="LRR_5"/>
    <property type="match status" value="2"/>
</dbReference>
<feature type="compositionally biased region" description="Low complexity" evidence="1">
    <location>
        <begin position="1167"/>
        <end position="1185"/>
    </location>
</feature>
<dbReference type="Proteomes" id="UP000437824">
    <property type="component" value="Unassembled WGS sequence"/>
</dbReference>
<accession>A0A844GJF5</accession>
<dbReference type="PROSITE" id="PS50853">
    <property type="entry name" value="FN3"/>
    <property type="match status" value="1"/>
</dbReference>
<feature type="region of interest" description="Disordered" evidence="1">
    <location>
        <begin position="1108"/>
        <end position="1229"/>
    </location>
</feature>
<feature type="compositionally biased region" description="Acidic residues" evidence="1">
    <location>
        <begin position="41"/>
        <end position="76"/>
    </location>
</feature>
<evidence type="ECO:0000256" key="2">
    <source>
        <dbReference type="SAM" id="SignalP"/>
    </source>
</evidence>
<dbReference type="InterPro" id="IPR003961">
    <property type="entry name" value="FN3_dom"/>
</dbReference>
<keyword evidence="2" id="KW-0732">Signal</keyword>
<feature type="compositionally biased region" description="Polar residues" evidence="1">
    <location>
        <begin position="77"/>
        <end position="86"/>
    </location>
</feature>
<feature type="signal peptide" evidence="2">
    <location>
        <begin position="1"/>
        <end position="22"/>
    </location>
</feature>
<evidence type="ECO:0000313" key="4">
    <source>
        <dbReference type="EMBL" id="MTD62226.1"/>
    </source>
</evidence>
<feature type="compositionally biased region" description="Pro residues" evidence="1">
    <location>
        <begin position="1186"/>
        <end position="1212"/>
    </location>
</feature>
<feature type="compositionally biased region" description="Pro residues" evidence="1">
    <location>
        <begin position="1122"/>
        <end position="1166"/>
    </location>
</feature>
<reference evidence="4 5" key="1">
    <citation type="submission" date="2019-11" db="EMBL/GenBank/DDBJ databases">
        <title>Draft genome sequence of Blautia luti DSM 14534T, isolated from human stool.</title>
        <authorList>
            <person name="Ortiz R."/>
            <person name="Melis-Arcos F."/>
            <person name="Covarrubias P."/>
            <person name="Cardenas J.P."/>
            <person name="Perez-Donoso J."/>
            <person name="Almonacid D."/>
        </authorList>
    </citation>
    <scope>NUCLEOTIDE SEQUENCE [LARGE SCALE GENOMIC DNA]</scope>
    <source>
        <strain evidence="4 5">DSM 14534</strain>
    </source>
</reference>
<feature type="compositionally biased region" description="Low complexity" evidence="1">
    <location>
        <begin position="1110"/>
        <end position="1121"/>
    </location>
</feature>